<dbReference type="EC" id="2.5.1.145" evidence="7"/>
<reference evidence="8 9" key="2">
    <citation type="journal article" date="2012" name="Int. J. Syst. Evol. Microbiol.">
        <title>Magnetococcus marinus gen. nov., sp. nov., a marine, magnetotactic bacterium that represents a novel lineage (Magnetococcaceae fam. nov.; Magnetococcales ord. nov.) at the base of the Alphaproteobacteria.</title>
        <authorList>
            <person name="Bazylinski D.A."/>
            <person name="Williams T.J."/>
            <person name="Lefevre C.T."/>
            <person name="Berg R.J."/>
            <person name="Zhang C.L."/>
            <person name="Bowser S.S."/>
            <person name="Dean A.J."/>
            <person name="Beveridge T.J."/>
        </authorList>
    </citation>
    <scope>NUCLEOTIDE SEQUENCE [LARGE SCALE GENOMIC DNA]</scope>
    <source>
        <strain evidence="9">ATCC BAA-1437 / JCM 17883 / MC-1</strain>
    </source>
</reference>
<dbReference type="Pfam" id="PF01790">
    <property type="entry name" value="LGT"/>
    <property type="match status" value="1"/>
</dbReference>
<dbReference type="AlphaFoldDB" id="A0L8U5"/>
<comment type="catalytic activity">
    <reaction evidence="7">
        <text>L-cysteinyl-[prolipoprotein] + a 1,2-diacyl-sn-glycero-3-phospho-(1'-sn-glycerol) = an S-1,2-diacyl-sn-glyceryl-L-cysteinyl-[prolipoprotein] + sn-glycerol 1-phosphate + H(+)</text>
        <dbReference type="Rhea" id="RHEA:56712"/>
        <dbReference type="Rhea" id="RHEA-COMP:14679"/>
        <dbReference type="Rhea" id="RHEA-COMP:14680"/>
        <dbReference type="ChEBI" id="CHEBI:15378"/>
        <dbReference type="ChEBI" id="CHEBI:29950"/>
        <dbReference type="ChEBI" id="CHEBI:57685"/>
        <dbReference type="ChEBI" id="CHEBI:64716"/>
        <dbReference type="ChEBI" id="CHEBI:140658"/>
        <dbReference type="EC" id="2.5.1.145"/>
    </reaction>
</comment>
<evidence type="ECO:0000256" key="1">
    <source>
        <dbReference type="ARBA" id="ARBA00007150"/>
    </source>
</evidence>
<evidence type="ECO:0000256" key="2">
    <source>
        <dbReference type="ARBA" id="ARBA00022475"/>
    </source>
</evidence>
<dbReference type="STRING" id="156889.Mmc1_1880"/>
<feature type="transmembrane region" description="Helical" evidence="7">
    <location>
        <begin position="174"/>
        <end position="192"/>
    </location>
</feature>
<keyword evidence="2 7" id="KW-1003">Cell membrane</keyword>
<dbReference type="EMBL" id="CP000471">
    <property type="protein sequence ID" value="ABK44388.1"/>
    <property type="molecule type" value="Genomic_DNA"/>
</dbReference>
<feature type="transmembrane region" description="Helical" evidence="7">
    <location>
        <begin position="58"/>
        <end position="76"/>
    </location>
</feature>
<evidence type="ECO:0000313" key="9">
    <source>
        <dbReference type="Proteomes" id="UP000002586"/>
    </source>
</evidence>
<reference evidence="9" key="1">
    <citation type="journal article" date="2009" name="Appl. Environ. Microbiol.">
        <title>Complete genome sequence of the chemolithoautotrophic marine magnetotactic coccus strain MC-1.</title>
        <authorList>
            <person name="Schubbe S."/>
            <person name="Williams T.J."/>
            <person name="Xie G."/>
            <person name="Kiss H.E."/>
            <person name="Brettin T.S."/>
            <person name="Martinez D."/>
            <person name="Ross C.A."/>
            <person name="Schuler D."/>
            <person name="Cox B.L."/>
            <person name="Nealson K.H."/>
            <person name="Bazylinski D.A."/>
        </authorList>
    </citation>
    <scope>NUCLEOTIDE SEQUENCE [LARGE SCALE GENOMIC DNA]</scope>
    <source>
        <strain evidence="9">ATCC BAA-1437 / JCM 17883 / MC-1</strain>
    </source>
</reference>
<feature type="transmembrane region" description="Helical" evidence="7">
    <location>
        <begin position="96"/>
        <end position="113"/>
    </location>
</feature>
<dbReference type="PROSITE" id="PS01311">
    <property type="entry name" value="LGT"/>
    <property type="match status" value="1"/>
</dbReference>
<organism evidence="8 9">
    <name type="scientific">Magnetococcus marinus (strain ATCC BAA-1437 / JCM 17883 / MC-1)</name>
    <dbReference type="NCBI Taxonomy" id="156889"/>
    <lineage>
        <taxon>Bacteria</taxon>
        <taxon>Pseudomonadati</taxon>
        <taxon>Pseudomonadota</taxon>
        <taxon>Magnetococcia</taxon>
        <taxon>Magnetococcales</taxon>
        <taxon>Magnetococcaceae</taxon>
        <taxon>Magnetococcus</taxon>
    </lineage>
</organism>
<dbReference type="PANTHER" id="PTHR30589:SF0">
    <property type="entry name" value="PHOSPHATIDYLGLYCEROL--PROLIPOPROTEIN DIACYLGLYCERYL TRANSFERASE"/>
    <property type="match status" value="1"/>
</dbReference>
<evidence type="ECO:0000256" key="3">
    <source>
        <dbReference type="ARBA" id="ARBA00022679"/>
    </source>
</evidence>
<dbReference type="HOGENOM" id="CLU_013386_1_0_5"/>
<name>A0L8U5_MAGMM</name>
<keyword evidence="4 7" id="KW-0812">Transmembrane</keyword>
<proteinExistence type="inferred from homology"/>
<dbReference type="GO" id="GO:0005886">
    <property type="term" value="C:plasma membrane"/>
    <property type="evidence" value="ECO:0007669"/>
    <property type="project" value="UniProtKB-SubCell"/>
</dbReference>
<dbReference type="KEGG" id="mgm:Mmc1_1880"/>
<keyword evidence="5 7" id="KW-1133">Transmembrane helix</keyword>
<accession>A0L8U5</accession>
<keyword evidence="9" id="KW-1185">Reference proteome</keyword>
<feature type="transmembrane region" description="Helical" evidence="7">
    <location>
        <begin position="19"/>
        <end position="37"/>
    </location>
</feature>
<feature type="transmembrane region" description="Helical" evidence="7">
    <location>
        <begin position="120"/>
        <end position="140"/>
    </location>
</feature>
<evidence type="ECO:0000256" key="6">
    <source>
        <dbReference type="ARBA" id="ARBA00023136"/>
    </source>
</evidence>
<feature type="binding site" evidence="7">
    <location>
        <position position="139"/>
    </location>
    <ligand>
        <name>a 1,2-diacyl-sn-glycero-3-phospho-(1'-sn-glycerol)</name>
        <dbReference type="ChEBI" id="CHEBI:64716"/>
    </ligand>
</feature>
<sequence length="271" mass="29893">MIVFPQIDPVLVEIGPLAIRWYGMMYTLSFLIGWPLLKRRAAKVMPDLSVDHLGDIMVYTLLGLVLGGRVGYVLFYNFDYFLSHPTAIFHIWEGGMSFHGGLIGGVVACLLYARKSQIPCLMLADLVFPIVPLGLFFGRIGNFINGELWGRTTDLPWGMVFPGAGELPRHPSQLYEAMLEGVILFIVLNGLARRSRTSGFLLGSFMVGYGVSRFLVEFVRQPDAHLGLLTLGLSMGQWLTLPLFLLGGWLMFRPGAGPGLPGQGKGCERSL</sequence>
<comment type="pathway">
    <text evidence="7">Protein modification; lipoprotein biosynthesis (diacylglyceryl transfer).</text>
</comment>
<dbReference type="eggNOG" id="COG0682">
    <property type="taxonomic scope" value="Bacteria"/>
</dbReference>
<dbReference type="PANTHER" id="PTHR30589">
    <property type="entry name" value="PROLIPOPROTEIN DIACYLGLYCERYL TRANSFERASE"/>
    <property type="match status" value="1"/>
</dbReference>
<keyword evidence="6 7" id="KW-0472">Membrane</keyword>
<dbReference type="GO" id="GO:0008961">
    <property type="term" value="F:phosphatidylglycerol-prolipoprotein diacylglyceryl transferase activity"/>
    <property type="evidence" value="ECO:0007669"/>
    <property type="project" value="UniProtKB-UniRule"/>
</dbReference>
<evidence type="ECO:0000256" key="5">
    <source>
        <dbReference type="ARBA" id="ARBA00022989"/>
    </source>
</evidence>
<comment type="similarity">
    <text evidence="1 7">Belongs to the Lgt family.</text>
</comment>
<dbReference type="GO" id="GO:0042158">
    <property type="term" value="P:lipoprotein biosynthetic process"/>
    <property type="evidence" value="ECO:0007669"/>
    <property type="project" value="UniProtKB-UniRule"/>
</dbReference>
<dbReference type="OrthoDB" id="871140at2"/>
<keyword evidence="3 7" id="KW-0808">Transferase</keyword>
<feature type="transmembrane region" description="Helical" evidence="7">
    <location>
        <begin position="199"/>
        <end position="216"/>
    </location>
</feature>
<gene>
    <name evidence="7" type="primary">lgt</name>
    <name evidence="8" type="ordered locus">Mmc1_1880</name>
</gene>
<dbReference type="UniPathway" id="UPA00664"/>
<comment type="function">
    <text evidence="7">Catalyzes the transfer of the diacylglyceryl group from phosphatidylglycerol to the sulfhydryl group of the N-terminal cysteine of a prolipoprotein, the first step in the formation of mature lipoproteins.</text>
</comment>
<keyword evidence="8" id="KW-0449">Lipoprotein</keyword>
<keyword evidence="7" id="KW-0997">Cell inner membrane</keyword>
<dbReference type="InterPro" id="IPR001640">
    <property type="entry name" value="Lgt"/>
</dbReference>
<dbReference type="RefSeq" id="WP_011713532.1">
    <property type="nucleotide sequence ID" value="NC_008576.1"/>
</dbReference>
<evidence type="ECO:0000256" key="7">
    <source>
        <dbReference type="HAMAP-Rule" id="MF_01147"/>
    </source>
</evidence>
<feature type="transmembrane region" description="Helical" evidence="7">
    <location>
        <begin position="228"/>
        <end position="252"/>
    </location>
</feature>
<evidence type="ECO:0000256" key="4">
    <source>
        <dbReference type="ARBA" id="ARBA00022692"/>
    </source>
</evidence>
<dbReference type="Proteomes" id="UP000002586">
    <property type="component" value="Chromosome"/>
</dbReference>
<comment type="subcellular location">
    <subcellularLocation>
        <location evidence="7">Cell inner membrane</location>
        <topology evidence="7">Multi-pass membrane protein</topology>
    </subcellularLocation>
</comment>
<protein>
    <recommendedName>
        <fullName evidence="7">Phosphatidylglycerol--prolipoprotein diacylglyceryl transferase</fullName>
        <ecNumber evidence="7">2.5.1.145</ecNumber>
    </recommendedName>
</protein>
<evidence type="ECO:0000313" key="8">
    <source>
        <dbReference type="EMBL" id="ABK44388.1"/>
    </source>
</evidence>
<dbReference type="HAMAP" id="MF_01147">
    <property type="entry name" value="Lgt"/>
    <property type="match status" value="1"/>
</dbReference>
<dbReference type="NCBIfam" id="TIGR00544">
    <property type="entry name" value="lgt"/>
    <property type="match status" value="1"/>
</dbReference>